<keyword evidence="12 14" id="KW-0378">Hydrolase</keyword>
<evidence type="ECO:0000256" key="16">
    <source>
        <dbReference type="RuleBase" id="RU003515"/>
    </source>
</evidence>
<evidence type="ECO:0000256" key="2">
    <source>
        <dbReference type="ARBA" id="ARBA00001946"/>
    </source>
</evidence>
<dbReference type="EMBL" id="JBBHLI010000003">
    <property type="protein sequence ID" value="MEK9500881.1"/>
    <property type="molecule type" value="Genomic_DNA"/>
</dbReference>
<reference evidence="18 19" key="1">
    <citation type="submission" date="2024-02" db="EMBL/GenBank/DDBJ databases">
        <title>A novel Gemmatimonadota bacterium.</title>
        <authorList>
            <person name="Du Z.-J."/>
            <person name="Ye Y.-Q."/>
        </authorList>
    </citation>
    <scope>NUCLEOTIDE SEQUENCE [LARGE SCALE GENOMIC DNA]</scope>
    <source>
        <strain evidence="18 19">DH-20</strain>
    </source>
</reference>
<evidence type="ECO:0000256" key="10">
    <source>
        <dbReference type="ARBA" id="ARBA00022723"/>
    </source>
</evidence>
<evidence type="ECO:0000256" key="8">
    <source>
        <dbReference type="ARBA" id="ARBA00022490"/>
    </source>
</evidence>
<dbReference type="InterPro" id="IPR012337">
    <property type="entry name" value="RNaseH-like_sf"/>
</dbReference>
<dbReference type="Gene3D" id="3.30.420.10">
    <property type="entry name" value="Ribonuclease H-like superfamily/Ribonuclease H"/>
    <property type="match status" value="1"/>
</dbReference>
<protein>
    <recommendedName>
        <fullName evidence="7 14">Ribonuclease HII</fullName>
        <shortName evidence="14">RNase HII</shortName>
        <ecNumber evidence="6 14">3.1.26.4</ecNumber>
    </recommendedName>
</protein>
<evidence type="ECO:0000313" key="19">
    <source>
        <dbReference type="Proteomes" id="UP001484239"/>
    </source>
</evidence>
<dbReference type="SUPFAM" id="SSF53098">
    <property type="entry name" value="Ribonuclease H-like"/>
    <property type="match status" value="1"/>
</dbReference>
<evidence type="ECO:0000256" key="4">
    <source>
        <dbReference type="ARBA" id="ARBA00004496"/>
    </source>
</evidence>
<comment type="caution">
    <text evidence="18">The sequence shown here is derived from an EMBL/GenBank/DDBJ whole genome shotgun (WGS) entry which is preliminary data.</text>
</comment>
<keyword evidence="10 14" id="KW-0479">Metal-binding</keyword>
<comment type="cofactor">
    <cofactor evidence="14 15">
        <name>Mn(2+)</name>
        <dbReference type="ChEBI" id="CHEBI:29035"/>
    </cofactor>
    <cofactor evidence="14 15">
        <name>Mg(2+)</name>
        <dbReference type="ChEBI" id="CHEBI:18420"/>
    </cofactor>
    <text evidence="14 15">Manganese or magnesium. Binds 1 divalent metal ion per monomer in the absence of substrate. May bind a second metal ion after substrate binding.</text>
</comment>
<evidence type="ECO:0000256" key="6">
    <source>
        <dbReference type="ARBA" id="ARBA00012180"/>
    </source>
</evidence>
<dbReference type="RefSeq" id="WP_405279416.1">
    <property type="nucleotide sequence ID" value="NZ_CP144380.1"/>
</dbReference>
<gene>
    <name evidence="14" type="primary">rnhB</name>
    <name evidence="18" type="ORF">WI372_07825</name>
</gene>
<comment type="similarity">
    <text evidence="5 14 16">Belongs to the RNase HII family.</text>
</comment>
<keyword evidence="13 14" id="KW-0464">Manganese</keyword>
<sequence length="199" mass="21185">MAYERGFWGRGVSTIAGLDEVGRGPLAGPVVACAVVLRRDRGVDGADDSKVLDRAKRESLAEAVRGCALAVSLGAASVREIDRLNILRATTLAMQRALAGLPERPDHVVVDGLPVKGLGCEHDAVVGGDGLVHTISCASIVAKVVRDDLMRRLARRYPGFGWETNAGYGTAAHRAALEELGATPHHRQTFLGLQFELEL</sequence>
<dbReference type="GO" id="GO:0004523">
    <property type="term" value="F:RNA-DNA hybrid ribonuclease activity"/>
    <property type="evidence" value="ECO:0007669"/>
    <property type="project" value="UniProtKB-EC"/>
</dbReference>
<proteinExistence type="inferred from homology"/>
<keyword evidence="19" id="KW-1185">Reference proteome</keyword>
<dbReference type="InterPro" id="IPR022898">
    <property type="entry name" value="RNase_HII"/>
</dbReference>
<comment type="function">
    <text evidence="3 14 16">Endonuclease that specifically degrades the RNA of RNA-DNA hybrids.</text>
</comment>
<comment type="cofactor">
    <cofactor evidence="2">
        <name>Mg(2+)</name>
        <dbReference type="ChEBI" id="CHEBI:18420"/>
    </cofactor>
</comment>
<dbReference type="CDD" id="cd07182">
    <property type="entry name" value="RNase_HII_bacteria_HII_like"/>
    <property type="match status" value="1"/>
</dbReference>
<dbReference type="HAMAP" id="MF_00052_B">
    <property type="entry name" value="RNase_HII_B"/>
    <property type="match status" value="1"/>
</dbReference>
<comment type="catalytic activity">
    <reaction evidence="1 14 15 16">
        <text>Endonucleolytic cleavage to 5'-phosphomonoester.</text>
        <dbReference type="EC" id="3.1.26.4"/>
    </reaction>
</comment>
<evidence type="ECO:0000256" key="12">
    <source>
        <dbReference type="ARBA" id="ARBA00022801"/>
    </source>
</evidence>
<dbReference type="Proteomes" id="UP001484239">
    <property type="component" value="Unassembled WGS sequence"/>
</dbReference>
<keyword evidence="9 14" id="KW-0540">Nuclease</keyword>
<evidence type="ECO:0000256" key="13">
    <source>
        <dbReference type="ARBA" id="ARBA00023211"/>
    </source>
</evidence>
<comment type="subcellular location">
    <subcellularLocation>
        <location evidence="4 14">Cytoplasm</location>
    </subcellularLocation>
</comment>
<dbReference type="NCBIfam" id="NF000595">
    <property type="entry name" value="PRK00015.1-3"/>
    <property type="match status" value="1"/>
</dbReference>
<dbReference type="EC" id="3.1.26.4" evidence="6 14"/>
<dbReference type="Pfam" id="PF01351">
    <property type="entry name" value="RNase_HII"/>
    <property type="match status" value="1"/>
</dbReference>
<dbReference type="InterPro" id="IPR024567">
    <property type="entry name" value="RNase_HII/HIII_dom"/>
</dbReference>
<name>A0ABU9E817_9BACT</name>
<feature type="binding site" evidence="14 15">
    <location>
        <position position="19"/>
    </location>
    <ligand>
        <name>a divalent metal cation</name>
        <dbReference type="ChEBI" id="CHEBI:60240"/>
    </ligand>
</feature>
<evidence type="ECO:0000256" key="7">
    <source>
        <dbReference type="ARBA" id="ARBA00019179"/>
    </source>
</evidence>
<feature type="domain" description="RNase H type-2" evidence="17">
    <location>
        <begin position="13"/>
        <end position="199"/>
    </location>
</feature>
<evidence type="ECO:0000256" key="11">
    <source>
        <dbReference type="ARBA" id="ARBA00022759"/>
    </source>
</evidence>
<dbReference type="InterPro" id="IPR036397">
    <property type="entry name" value="RNaseH_sf"/>
</dbReference>
<evidence type="ECO:0000256" key="15">
    <source>
        <dbReference type="PROSITE-ProRule" id="PRU01319"/>
    </source>
</evidence>
<dbReference type="PANTHER" id="PTHR10954">
    <property type="entry name" value="RIBONUCLEASE H2 SUBUNIT A"/>
    <property type="match status" value="1"/>
</dbReference>
<dbReference type="InterPro" id="IPR001352">
    <property type="entry name" value="RNase_HII/HIII"/>
</dbReference>
<keyword evidence="8 14" id="KW-0963">Cytoplasm</keyword>
<dbReference type="PANTHER" id="PTHR10954:SF18">
    <property type="entry name" value="RIBONUCLEASE HII"/>
    <property type="match status" value="1"/>
</dbReference>
<dbReference type="PROSITE" id="PS51975">
    <property type="entry name" value="RNASE_H_2"/>
    <property type="match status" value="1"/>
</dbReference>
<feature type="binding site" evidence="14 15">
    <location>
        <position position="111"/>
    </location>
    <ligand>
        <name>a divalent metal cation</name>
        <dbReference type="ChEBI" id="CHEBI:60240"/>
    </ligand>
</feature>
<evidence type="ECO:0000259" key="17">
    <source>
        <dbReference type="PROSITE" id="PS51975"/>
    </source>
</evidence>
<evidence type="ECO:0000256" key="1">
    <source>
        <dbReference type="ARBA" id="ARBA00000077"/>
    </source>
</evidence>
<accession>A0ABU9E817</accession>
<evidence type="ECO:0000256" key="9">
    <source>
        <dbReference type="ARBA" id="ARBA00022722"/>
    </source>
</evidence>
<evidence type="ECO:0000313" key="18">
    <source>
        <dbReference type="EMBL" id="MEK9500881.1"/>
    </source>
</evidence>
<feature type="binding site" evidence="14 15">
    <location>
        <position position="20"/>
    </location>
    <ligand>
        <name>a divalent metal cation</name>
        <dbReference type="ChEBI" id="CHEBI:60240"/>
    </ligand>
</feature>
<evidence type="ECO:0000256" key="14">
    <source>
        <dbReference type="HAMAP-Rule" id="MF_00052"/>
    </source>
</evidence>
<keyword evidence="11 14" id="KW-0255">Endonuclease</keyword>
<evidence type="ECO:0000256" key="3">
    <source>
        <dbReference type="ARBA" id="ARBA00004065"/>
    </source>
</evidence>
<evidence type="ECO:0000256" key="5">
    <source>
        <dbReference type="ARBA" id="ARBA00007383"/>
    </source>
</evidence>
<organism evidence="18 19">
    <name type="scientific">Gaopeijia maritima</name>
    <dbReference type="NCBI Taxonomy" id="3119007"/>
    <lineage>
        <taxon>Bacteria</taxon>
        <taxon>Pseudomonadati</taxon>
        <taxon>Gemmatimonadota</taxon>
        <taxon>Longimicrobiia</taxon>
        <taxon>Gaopeijiales</taxon>
        <taxon>Gaopeijiaceae</taxon>
        <taxon>Gaopeijia</taxon>
    </lineage>
</organism>